<dbReference type="Proteomes" id="UP000826661">
    <property type="component" value="Chromosome VII"/>
</dbReference>
<evidence type="ECO:0000256" key="1">
    <source>
        <dbReference type="ARBA" id="ARBA00011073"/>
    </source>
</evidence>
<proteinExistence type="inferred from homology"/>
<feature type="signal peptide" evidence="7">
    <location>
        <begin position="1"/>
        <end position="25"/>
    </location>
</feature>
<evidence type="ECO:0000313" key="10">
    <source>
        <dbReference type="EMBL" id="QYT06299.1"/>
    </source>
</evidence>
<keyword evidence="7" id="KW-0732">Signal</keyword>
<dbReference type="PANTHER" id="PTHR43806">
    <property type="entry name" value="PEPTIDASE S8"/>
    <property type="match status" value="1"/>
</dbReference>
<dbReference type="AlphaFoldDB" id="A0A8G0LPW9"/>
<dbReference type="InterPro" id="IPR036852">
    <property type="entry name" value="Peptidase_S8/S53_dom_sf"/>
</dbReference>
<evidence type="ECO:0000256" key="7">
    <source>
        <dbReference type="SAM" id="SignalP"/>
    </source>
</evidence>
<evidence type="ECO:0000259" key="9">
    <source>
        <dbReference type="Pfam" id="PF24476"/>
    </source>
</evidence>
<dbReference type="InterPro" id="IPR050131">
    <property type="entry name" value="Peptidase_S8_subtilisin-like"/>
</dbReference>
<feature type="domain" description="Peptidase S8/S53" evidence="8">
    <location>
        <begin position="644"/>
        <end position="872"/>
    </location>
</feature>
<dbReference type="GO" id="GO:0004252">
    <property type="term" value="F:serine-type endopeptidase activity"/>
    <property type="evidence" value="ECO:0007669"/>
    <property type="project" value="UniProtKB-UniRule"/>
</dbReference>
<evidence type="ECO:0000256" key="6">
    <source>
        <dbReference type="SAM" id="MobiDB-lite"/>
    </source>
</evidence>
<dbReference type="PROSITE" id="PS51892">
    <property type="entry name" value="SUBTILASE"/>
    <property type="match status" value="1"/>
</dbReference>
<dbReference type="CDD" id="cd00306">
    <property type="entry name" value="Peptidases_S8_S53"/>
    <property type="match status" value="1"/>
</dbReference>
<accession>A0A8G0LPW9</accession>
<evidence type="ECO:0000313" key="11">
    <source>
        <dbReference type="Proteomes" id="UP000826661"/>
    </source>
</evidence>
<protein>
    <submittedName>
        <fullName evidence="10">Peptidase_S8 domain-containing protein</fullName>
    </submittedName>
</protein>
<comment type="similarity">
    <text evidence="1 5">Belongs to the peptidase S8 family.</text>
</comment>
<feature type="active site" description="Charge relay system" evidence="5">
    <location>
        <position position="690"/>
    </location>
</feature>
<organism evidence="10 11">
    <name type="scientific">Trichoderma simmonsii</name>
    <dbReference type="NCBI Taxonomy" id="1491479"/>
    <lineage>
        <taxon>Eukaryota</taxon>
        <taxon>Fungi</taxon>
        <taxon>Dikarya</taxon>
        <taxon>Ascomycota</taxon>
        <taxon>Pezizomycotina</taxon>
        <taxon>Sordariomycetes</taxon>
        <taxon>Hypocreomycetidae</taxon>
        <taxon>Hypocreales</taxon>
        <taxon>Hypocreaceae</taxon>
        <taxon>Trichoderma</taxon>
    </lineage>
</organism>
<sequence length="944" mass="106614">MLFTMTKDVGCFTSLWICLLNAISALRRDRQSCDSTLNGEIIPSPEADGLDMNDEATDDAINEVIPSPEADGLDVDGEALDDASGEVVLSSAADGLNMDTEASGSGMGDVQPDHQEGQNSPSDPDQATLLRRTITEFLRSDIQFVGALFGNLSDGNVSEESQERMTHFAEHIEMMLEEGGYTQPQDVLETLKEFENLIRSVLQTEIGALSESELLTTVEVESRLHAGELLTQRIQMCLQAMFTALTLQLSCCNKKHFMRLKLTGFLNPIDHKMRPFFDLFLSSGHDCTRSYWAESKCTFIRELTQREENGCTFIKNSLLGKKKLSLLLKETYNQDLETYNTSAMERTQDSLRPIQLDLSGESNSLVTPIVSLASLIKQDEFSSSYHTQSISNANTFFPKDRDWLCLNLALSLLHMSGHDWNRAIWYSDNPRADTGIFFLRDPSTQEIVDKTHPYMSWRLQDESEVQNPTGEPRYVTQLLSFARLLIEIHTWKRLDLTPKPRTEKQLRSSLLSYIDVNFRLNDYEFISALKACLDRTSYIEAATRGEPRGIQAYVLEKIVKPLHRYLGNPELSNSISMEMPSSNEASLDGSHQSENALSMYDSCYDGRPREESSFEKEFWTSMDKFTETYISPLSTLSGTWPREKIRIAIIDSGVREEDAEIAAAEETQRIRGYRNFTSSNLNDYEDQIGHGTMVARLLLNVAPEAELFIAKVTDQKIIPKNQLHRIAEAIKWAVLEWDVDIISISLALSEEHYDINEEITEALSPSSQDAKRKLVFAAAGNWGLYKKRAFPARKEGVIAVHASDGSGEGAKFNPNPESKLNFSTLGQNIKMRWPDPDNPGEMKDTYISGSSFATPIVAGIAANVLEFARHRLQLNDWKKDVIYSHPGMTKVLKAMSRRRGEYDFVHPLAFWEEVIRGCVWEGRRLRPKNQENICFVLESIIESS</sequence>
<dbReference type="SUPFAM" id="SSF52743">
    <property type="entry name" value="Subtilisin-like"/>
    <property type="match status" value="1"/>
</dbReference>
<evidence type="ECO:0000256" key="5">
    <source>
        <dbReference type="PROSITE-ProRule" id="PRU01240"/>
    </source>
</evidence>
<dbReference type="PANTHER" id="PTHR43806:SF11">
    <property type="entry name" value="CEREVISIN-RELATED"/>
    <property type="match status" value="1"/>
</dbReference>
<dbReference type="Pfam" id="PF24476">
    <property type="entry name" value="DUF7580"/>
    <property type="match status" value="1"/>
</dbReference>
<dbReference type="PRINTS" id="PR00723">
    <property type="entry name" value="SUBTILISIN"/>
</dbReference>
<feature type="active site" description="Charge relay system" evidence="5">
    <location>
        <position position="851"/>
    </location>
</feature>
<dbReference type="InterPro" id="IPR056002">
    <property type="entry name" value="DUF7580"/>
</dbReference>
<evidence type="ECO:0000259" key="8">
    <source>
        <dbReference type="Pfam" id="PF00082"/>
    </source>
</evidence>
<name>A0A8G0LPW9_9HYPO</name>
<keyword evidence="3 5" id="KW-0378">Hydrolase</keyword>
<feature type="chain" id="PRO_5034015251" evidence="7">
    <location>
        <begin position="26"/>
        <end position="944"/>
    </location>
</feature>
<dbReference type="GO" id="GO:0006508">
    <property type="term" value="P:proteolysis"/>
    <property type="evidence" value="ECO:0007669"/>
    <property type="project" value="UniProtKB-KW"/>
</dbReference>
<dbReference type="Pfam" id="PF00082">
    <property type="entry name" value="Peptidase_S8"/>
    <property type="match status" value="1"/>
</dbReference>
<keyword evidence="4 5" id="KW-0720">Serine protease</keyword>
<dbReference type="Gene3D" id="3.40.50.200">
    <property type="entry name" value="Peptidase S8/S53 domain"/>
    <property type="match status" value="1"/>
</dbReference>
<gene>
    <name evidence="10" type="ORF">H0G86_013157</name>
</gene>
<dbReference type="InterPro" id="IPR000209">
    <property type="entry name" value="Peptidase_S8/S53_dom"/>
</dbReference>
<keyword evidence="11" id="KW-1185">Reference proteome</keyword>
<reference evidence="10 11" key="1">
    <citation type="journal article" date="2021" name="BMC Genomics">
        <title>Telomere-to-telomere genome assembly of asparaginase-producing Trichoderma simmonsii.</title>
        <authorList>
            <person name="Chung D."/>
            <person name="Kwon Y.M."/>
            <person name="Yang Y."/>
        </authorList>
    </citation>
    <scope>NUCLEOTIDE SEQUENCE [LARGE SCALE GENOMIC DNA]</scope>
    <source>
        <strain evidence="10 11">GH-Sj1</strain>
    </source>
</reference>
<feature type="active site" description="Charge relay system" evidence="5">
    <location>
        <position position="651"/>
    </location>
</feature>
<dbReference type="EMBL" id="CP075870">
    <property type="protein sequence ID" value="QYT06299.1"/>
    <property type="molecule type" value="Genomic_DNA"/>
</dbReference>
<evidence type="ECO:0000256" key="2">
    <source>
        <dbReference type="ARBA" id="ARBA00022670"/>
    </source>
</evidence>
<feature type="domain" description="DUF7580" evidence="9">
    <location>
        <begin position="232"/>
        <end position="567"/>
    </location>
</feature>
<dbReference type="InterPro" id="IPR015500">
    <property type="entry name" value="Peptidase_S8_subtilisin-rel"/>
</dbReference>
<evidence type="ECO:0000256" key="3">
    <source>
        <dbReference type="ARBA" id="ARBA00022801"/>
    </source>
</evidence>
<keyword evidence="2 5" id="KW-0645">Protease</keyword>
<feature type="region of interest" description="Disordered" evidence="6">
    <location>
        <begin position="97"/>
        <end position="126"/>
    </location>
</feature>
<evidence type="ECO:0000256" key="4">
    <source>
        <dbReference type="ARBA" id="ARBA00022825"/>
    </source>
</evidence>